<name>A0A4R6T174_9SPHI</name>
<evidence type="ECO:0000313" key="3">
    <source>
        <dbReference type="Proteomes" id="UP000295620"/>
    </source>
</evidence>
<reference evidence="2 3" key="1">
    <citation type="submission" date="2019-03" db="EMBL/GenBank/DDBJ databases">
        <title>Genomic Encyclopedia of Archaeal and Bacterial Type Strains, Phase II (KMG-II): from individual species to whole genera.</title>
        <authorList>
            <person name="Goeker M."/>
        </authorList>
    </citation>
    <scope>NUCLEOTIDE SEQUENCE [LARGE SCALE GENOMIC DNA]</scope>
    <source>
        <strain evidence="2 3">DSM 19035</strain>
    </source>
</reference>
<dbReference type="OrthoDB" id="9805123at2"/>
<keyword evidence="3" id="KW-1185">Reference proteome</keyword>
<dbReference type="PANTHER" id="PTHR47751">
    <property type="entry name" value="SUPERFAMILY HYDROLASE, PUTATIVE (AFU_ORTHOLOGUE AFUA_2G16580)-RELATED"/>
    <property type="match status" value="1"/>
</dbReference>
<dbReference type="Gene3D" id="1.10.10.800">
    <property type="match status" value="1"/>
</dbReference>
<dbReference type="Proteomes" id="UP000295620">
    <property type="component" value="Unassembled WGS sequence"/>
</dbReference>
<evidence type="ECO:0000259" key="1">
    <source>
        <dbReference type="Pfam" id="PF12146"/>
    </source>
</evidence>
<dbReference type="Pfam" id="PF12146">
    <property type="entry name" value="Hydrolase_4"/>
    <property type="match status" value="1"/>
</dbReference>
<dbReference type="AlphaFoldDB" id="A0A4R6T174"/>
<dbReference type="PANTHER" id="PTHR47751:SF1">
    <property type="entry name" value="SUPERFAMILY HYDROLASE, PUTATIVE (AFU_ORTHOLOGUE AFUA_2G16580)-RELATED"/>
    <property type="match status" value="1"/>
</dbReference>
<dbReference type="Gene3D" id="3.40.50.1820">
    <property type="entry name" value="alpha/beta hydrolase"/>
    <property type="match status" value="1"/>
</dbReference>
<gene>
    <name evidence="2" type="ORF">ATK78_0347</name>
</gene>
<protein>
    <recommendedName>
        <fullName evidence="1">Serine aminopeptidase S33 domain-containing protein</fullName>
    </recommendedName>
</protein>
<proteinExistence type="predicted"/>
<dbReference type="InterPro" id="IPR022742">
    <property type="entry name" value="Hydrolase_4"/>
</dbReference>
<dbReference type="SUPFAM" id="SSF53474">
    <property type="entry name" value="alpha/beta-Hydrolases"/>
    <property type="match status" value="1"/>
</dbReference>
<dbReference type="EMBL" id="SNYC01000003">
    <property type="protein sequence ID" value="TDQ11230.1"/>
    <property type="molecule type" value="Genomic_DNA"/>
</dbReference>
<comment type="caution">
    <text evidence="2">The sequence shown here is derived from an EMBL/GenBank/DDBJ whole genome shotgun (WGS) entry which is preliminary data.</text>
</comment>
<dbReference type="InterPro" id="IPR051411">
    <property type="entry name" value="Polyketide_trans_af380"/>
</dbReference>
<dbReference type="RefSeq" id="WP_133574323.1">
    <property type="nucleotide sequence ID" value="NZ_SNYC01000003.1"/>
</dbReference>
<evidence type="ECO:0000313" key="2">
    <source>
        <dbReference type="EMBL" id="TDQ11230.1"/>
    </source>
</evidence>
<accession>A0A4R6T174</accession>
<feature type="domain" description="Serine aminopeptidase S33" evidence="1">
    <location>
        <begin position="31"/>
        <end position="283"/>
    </location>
</feature>
<dbReference type="InterPro" id="IPR029058">
    <property type="entry name" value="AB_hydrolase_fold"/>
</dbReference>
<organism evidence="2 3">
    <name type="scientific">Pedobacter metabolipauper</name>
    <dbReference type="NCBI Taxonomy" id="425513"/>
    <lineage>
        <taxon>Bacteria</taxon>
        <taxon>Pseudomonadati</taxon>
        <taxon>Bacteroidota</taxon>
        <taxon>Sphingobacteriia</taxon>
        <taxon>Sphingobacteriales</taxon>
        <taxon>Sphingobacteriaceae</taxon>
        <taxon>Pedobacter</taxon>
    </lineage>
</organism>
<sequence>MQKSVKFKNRSWDVAANLHLPDHFDENKKYAAIICVHPGSSVKEQTAGHYAKKLAEDGFLALTFDASFQGESDGEPRDLEDPATRVEDIKCAVDYLTTLAYVDEDRIGVLGICAGGGYAVNAALTEKRIRAVGTVVASNFCRAYQEGETDPIQMLEAVGRQRTAEANGAEPMIVNWTPKSPEDAKQAGITEMDMVQAVEYYRTSRGAHERSANKLRFTSMGTTIAFDAFNLADYLLTQPLLIIVGDQVGAFGSYRDGFTLYNKAASKNKSIHVVKGASHYDLYDQPQATTEALAKLAPFFKENL</sequence>